<evidence type="ECO:0000313" key="6">
    <source>
        <dbReference type="Proteomes" id="UP000014541"/>
    </source>
</evidence>
<dbReference type="GO" id="GO:0003677">
    <property type="term" value="F:DNA binding"/>
    <property type="evidence" value="ECO:0007669"/>
    <property type="project" value="UniProtKB-UniRule"/>
</dbReference>
<dbReference type="SUPFAM" id="SSF46689">
    <property type="entry name" value="Homeodomain-like"/>
    <property type="match status" value="1"/>
</dbReference>
<dbReference type="Pfam" id="PF00440">
    <property type="entry name" value="TetR_N"/>
    <property type="match status" value="1"/>
</dbReference>
<feature type="domain" description="HTH tetR-type" evidence="4">
    <location>
        <begin position="14"/>
        <end position="74"/>
    </location>
</feature>
<keyword evidence="6" id="KW-1185">Reference proteome</keyword>
<feature type="transmembrane region" description="Helical" evidence="3">
    <location>
        <begin position="148"/>
        <end position="168"/>
    </location>
</feature>
<evidence type="ECO:0000256" key="1">
    <source>
        <dbReference type="ARBA" id="ARBA00023125"/>
    </source>
</evidence>
<keyword evidence="3" id="KW-0472">Membrane</keyword>
<gene>
    <name evidence="5" type="ORF">HMPREF9194_00917</name>
</gene>
<dbReference type="OrthoDB" id="9810250at2"/>
<dbReference type="PROSITE" id="PS50977">
    <property type="entry name" value="HTH_TETR_2"/>
    <property type="match status" value="1"/>
</dbReference>
<dbReference type="Proteomes" id="UP000014541">
    <property type="component" value="Unassembled WGS sequence"/>
</dbReference>
<reference evidence="5 6" key="1">
    <citation type="submission" date="2013-04" db="EMBL/GenBank/DDBJ databases">
        <title>The Genome Sequence of Treponema maltophilum ATCC 51939.</title>
        <authorList>
            <consortium name="The Broad Institute Genomics Platform"/>
            <person name="Earl A."/>
            <person name="Ward D."/>
            <person name="Feldgarden M."/>
            <person name="Gevers D."/>
            <person name="Leonetti C."/>
            <person name="Blanton J.M."/>
            <person name="Dewhirst F.E."/>
            <person name="Izard J."/>
            <person name="Walker B."/>
            <person name="Young S."/>
            <person name="Zeng Q."/>
            <person name="Gargeya S."/>
            <person name="Fitzgerald M."/>
            <person name="Haas B."/>
            <person name="Abouelleil A."/>
            <person name="Allen A.W."/>
            <person name="Alvarado L."/>
            <person name="Arachchi H.M."/>
            <person name="Berlin A.M."/>
            <person name="Chapman S.B."/>
            <person name="Gainer-Dewar J."/>
            <person name="Goldberg J."/>
            <person name="Griggs A."/>
            <person name="Gujja S."/>
            <person name="Hansen M."/>
            <person name="Howarth C."/>
            <person name="Imamovic A."/>
            <person name="Ireland A."/>
            <person name="Larimer J."/>
            <person name="McCowan C."/>
            <person name="Murphy C."/>
            <person name="Pearson M."/>
            <person name="Poon T.W."/>
            <person name="Priest M."/>
            <person name="Roberts A."/>
            <person name="Saif S."/>
            <person name="Shea T."/>
            <person name="Sisk P."/>
            <person name="Sykes S."/>
            <person name="Wortman J."/>
            <person name="Nusbaum C."/>
            <person name="Birren B."/>
        </authorList>
    </citation>
    <scope>NUCLEOTIDE SEQUENCE [LARGE SCALE GENOMIC DNA]</scope>
    <source>
        <strain evidence="5 6">ATCC 51939</strain>
    </source>
</reference>
<feature type="DNA-binding region" description="H-T-H motif" evidence="2">
    <location>
        <begin position="37"/>
        <end position="56"/>
    </location>
</feature>
<comment type="caution">
    <text evidence="5">The sequence shown here is derived from an EMBL/GenBank/DDBJ whole genome shotgun (WGS) entry which is preliminary data.</text>
</comment>
<proteinExistence type="predicted"/>
<evidence type="ECO:0000313" key="5">
    <source>
        <dbReference type="EMBL" id="EPF30600.1"/>
    </source>
</evidence>
<keyword evidence="3" id="KW-0812">Transmembrane</keyword>
<dbReference type="InterPro" id="IPR050624">
    <property type="entry name" value="HTH-type_Tx_Regulator"/>
</dbReference>
<keyword evidence="3" id="KW-1133">Transmembrane helix</keyword>
<dbReference type="AlphaFoldDB" id="S3JZE9"/>
<keyword evidence="1 2" id="KW-0238">DNA-binding</keyword>
<sequence>MSGTVKKAEYRSAARSRRLIRDAYVNLMQEKPIDKISISDIVREADLNRGTFYAHYSNPMDVLMEIANEILGDVEGFFADFSFTDFLKEPMPLLLRVEKLLADNLDFYRRINLNTASIGFTDRIKKILIEYISSNQSVPENLRENPHFTVALELFAGGLISVYLGFVLGTIRASAREITETISILISQSASLLFTK</sequence>
<dbReference type="EMBL" id="ATFF01000006">
    <property type="protein sequence ID" value="EPF30600.1"/>
    <property type="molecule type" value="Genomic_DNA"/>
</dbReference>
<dbReference type="Gene3D" id="1.10.357.10">
    <property type="entry name" value="Tetracycline Repressor, domain 2"/>
    <property type="match status" value="1"/>
</dbReference>
<evidence type="ECO:0000256" key="3">
    <source>
        <dbReference type="SAM" id="Phobius"/>
    </source>
</evidence>
<organism evidence="5 6">
    <name type="scientific">Treponema maltophilum ATCC 51939</name>
    <dbReference type="NCBI Taxonomy" id="1125699"/>
    <lineage>
        <taxon>Bacteria</taxon>
        <taxon>Pseudomonadati</taxon>
        <taxon>Spirochaetota</taxon>
        <taxon>Spirochaetia</taxon>
        <taxon>Spirochaetales</taxon>
        <taxon>Treponemataceae</taxon>
        <taxon>Treponema</taxon>
    </lineage>
</organism>
<dbReference type="InterPro" id="IPR009057">
    <property type="entry name" value="Homeodomain-like_sf"/>
</dbReference>
<dbReference type="PANTHER" id="PTHR43479:SF7">
    <property type="entry name" value="TETR-FAMILY TRANSCRIPTIONAL REGULATOR"/>
    <property type="match status" value="1"/>
</dbReference>
<evidence type="ECO:0000256" key="2">
    <source>
        <dbReference type="PROSITE-ProRule" id="PRU00335"/>
    </source>
</evidence>
<name>S3JZE9_TREMA</name>
<dbReference type="eggNOG" id="COG1309">
    <property type="taxonomic scope" value="Bacteria"/>
</dbReference>
<dbReference type="STRING" id="1125699.HMPREF9194_00917"/>
<accession>S3JZE9</accession>
<dbReference type="PANTHER" id="PTHR43479">
    <property type="entry name" value="ACREF/ENVCD OPERON REPRESSOR-RELATED"/>
    <property type="match status" value="1"/>
</dbReference>
<dbReference type="InterPro" id="IPR001647">
    <property type="entry name" value="HTH_TetR"/>
</dbReference>
<dbReference type="PATRIC" id="fig|1125699.3.peg.938"/>
<evidence type="ECO:0000259" key="4">
    <source>
        <dbReference type="PROSITE" id="PS50977"/>
    </source>
</evidence>
<dbReference type="RefSeq" id="WP_016525211.1">
    <property type="nucleotide sequence ID" value="NZ_KE332518.1"/>
</dbReference>
<protein>
    <recommendedName>
        <fullName evidence="4">HTH tetR-type domain-containing protein</fullName>
    </recommendedName>
</protein>
<dbReference type="HOGENOM" id="CLU_087539_0_3_12"/>